<evidence type="ECO:0000313" key="1">
    <source>
        <dbReference type="EMBL" id="RKN85276.1"/>
    </source>
</evidence>
<dbReference type="Proteomes" id="UP000282311">
    <property type="component" value="Unassembled WGS sequence"/>
</dbReference>
<dbReference type="RefSeq" id="WP_120746928.1">
    <property type="nucleotide sequence ID" value="NZ_RBAH01000005.1"/>
</dbReference>
<keyword evidence="2" id="KW-1185">Reference proteome</keyword>
<sequence length="351" mass="40917">MALPEYAITIGAAETKRMAKNIWNGTFVRGFLLYNNLQVPMRIRYRGGHTRNYPKKSYEMRIGGKTYHFNAEYDDPSMMRNALSFRFFRMIRVPSPTTRHCILRINGRNEGVYLLIEAVNRSFFNRRRIPVRTLVYADNDSANFSRISPETGRRKKSLLEGYRQVIGTSEGRLRLSRFIGRLHQLEGGRLHAHLRRRLDTDNYLRWLAGAVLTGNYDGFDQNYALYEHGRSGKYRIIPWDYEGTWGRNCYGKPCASDLVRITGYNALTETVLSDARLRGEYRDLLARLLDDTFTEERMMPIISSMHDSIRSSILADGSRPWATNVFDGEPEFIRSYIRERRDIVRRALGKL</sequence>
<organism evidence="1 2">
    <name type="scientific">Paenibacillus ginsengarvi</name>
    <dbReference type="NCBI Taxonomy" id="400777"/>
    <lineage>
        <taxon>Bacteria</taxon>
        <taxon>Bacillati</taxon>
        <taxon>Bacillota</taxon>
        <taxon>Bacilli</taxon>
        <taxon>Bacillales</taxon>
        <taxon>Paenibacillaceae</taxon>
        <taxon>Paenibacillus</taxon>
    </lineage>
</organism>
<evidence type="ECO:0000313" key="2">
    <source>
        <dbReference type="Proteomes" id="UP000282311"/>
    </source>
</evidence>
<comment type="caution">
    <text evidence="1">The sequence shown here is derived from an EMBL/GenBank/DDBJ whole genome shotgun (WGS) entry which is preliminary data.</text>
</comment>
<dbReference type="PANTHER" id="PTHR40050">
    <property type="entry name" value="INNER SPORE COAT PROTEIN H"/>
    <property type="match status" value="1"/>
</dbReference>
<dbReference type="Pfam" id="PF08757">
    <property type="entry name" value="CotH"/>
    <property type="match status" value="1"/>
</dbReference>
<protein>
    <submittedName>
        <fullName evidence="1">Spore coat protein CotH</fullName>
    </submittedName>
</protein>
<dbReference type="PANTHER" id="PTHR40050:SF1">
    <property type="entry name" value="INNER SPORE COAT PROTEIN H"/>
    <property type="match status" value="1"/>
</dbReference>
<gene>
    <name evidence="1" type="ORF">D7M11_09325</name>
</gene>
<dbReference type="InterPro" id="IPR014867">
    <property type="entry name" value="Spore_coat_CotH_CotH2/3/7"/>
</dbReference>
<dbReference type="OrthoDB" id="3235126at2"/>
<accession>A0A3B0CMT6</accession>
<keyword evidence="1" id="KW-0946">Virion</keyword>
<reference evidence="1 2" key="1">
    <citation type="journal article" date="2007" name="Int. J. Syst. Evol. Microbiol.">
        <title>Paenibacillus ginsengarvi sp. nov., isolated from soil from ginseng cultivation.</title>
        <authorList>
            <person name="Yoon M.H."/>
            <person name="Ten L.N."/>
            <person name="Im W.T."/>
        </authorList>
    </citation>
    <scope>NUCLEOTIDE SEQUENCE [LARGE SCALE GENOMIC DNA]</scope>
    <source>
        <strain evidence="1 2">KCTC 13059</strain>
    </source>
</reference>
<dbReference type="EMBL" id="RBAH01000005">
    <property type="protein sequence ID" value="RKN85276.1"/>
    <property type="molecule type" value="Genomic_DNA"/>
</dbReference>
<dbReference type="AlphaFoldDB" id="A0A3B0CMT6"/>
<keyword evidence="1" id="KW-0167">Capsid protein</keyword>
<proteinExistence type="predicted"/>
<name>A0A3B0CMT6_9BACL</name>